<name>A0A5J9UH72_9POAL</name>
<feature type="non-terminal residue" evidence="8">
    <location>
        <position position="1"/>
    </location>
</feature>
<comment type="similarity">
    <text evidence="1">Belongs to the disease resistance NB-LRR family.</text>
</comment>
<keyword evidence="9" id="KW-1185">Reference proteome</keyword>
<dbReference type="InterPro" id="IPR038005">
    <property type="entry name" value="RX-like_CC"/>
</dbReference>
<feature type="domain" description="NB-ARC" evidence="6">
    <location>
        <begin position="619"/>
        <end position="798"/>
    </location>
</feature>
<evidence type="ECO:0008006" key="10">
    <source>
        <dbReference type="Google" id="ProtNLM"/>
    </source>
</evidence>
<dbReference type="SUPFAM" id="SSF52540">
    <property type="entry name" value="P-loop containing nucleoside triphosphate hydrolases"/>
    <property type="match status" value="2"/>
</dbReference>
<evidence type="ECO:0000256" key="2">
    <source>
        <dbReference type="ARBA" id="ARBA00022614"/>
    </source>
</evidence>
<evidence type="ECO:0000259" key="7">
    <source>
        <dbReference type="Pfam" id="PF18052"/>
    </source>
</evidence>
<accession>A0A5J9UH72</accession>
<dbReference type="Gramene" id="TVU23119">
    <property type="protein sequence ID" value="TVU23119"/>
    <property type="gene ID" value="EJB05_32858"/>
</dbReference>
<evidence type="ECO:0000256" key="5">
    <source>
        <dbReference type="ARBA" id="ARBA00022821"/>
    </source>
</evidence>
<feature type="domain" description="Disease resistance N-terminal" evidence="7">
    <location>
        <begin position="16"/>
        <end position="95"/>
    </location>
</feature>
<dbReference type="Proteomes" id="UP000324897">
    <property type="component" value="Unassembled WGS sequence"/>
</dbReference>
<evidence type="ECO:0000313" key="8">
    <source>
        <dbReference type="EMBL" id="TVU23119.1"/>
    </source>
</evidence>
<evidence type="ECO:0000259" key="6">
    <source>
        <dbReference type="Pfam" id="PF00931"/>
    </source>
</evidence>
<dbReference type="Gene3D" id="3.40.50.300">
    <property type="entry name" value="P-loop containing nucleotide triphosphate hydrolases"/>
    <property type="match status" value="2"/>
</dbReference>
<dbReference type="CDD" id="cd14798">
    <property type="entry name" value="RX-CC_like"/>
    <property type="match status" value="1"/>
</dbReference>
<keyword evidence="3" id="KW-0677">Repeat</keyword>
<dbReference type="PANTHER" id="PTHR19338">
    <property type="entry name" value="TRANSLOCASE OF INNER MITOCHONDRIAL MEMBRANE 13 HOMOLOG"/>
    <property type="match status" value="1"/>
</dbReference>
<evidence type="ECO:0000313" key="9">
    <source>
        <dbReference type="Proteomes" id="UP000324897"/>
    </source>
</evidence>
<dbReference type="AlphaFoldDB" id="A0A5J9UH72"/>
<keyword evidence="4" id="KW-0547">Nucleotide-binding</keyword>
<proteinExistence type="inferred from homology"/>
<dbReference type="InterPro" id="IPR027417">
    <property type="entry name" value="P-loop_NTPase"/>
</dbReference>
<gene>
    <name evidence="8" type="ORF">EJB05_32858</name>
</gene>
<dbReference type="EMBL" id="RWGY01000026">
    <property type="protein sequence ID" value="TVU23119.1"/>
    <property type="molecule type" value="Genomic_DNA"/>
</dbReference>
<dbReference type="InterPro" id="IPR002182">
    <property type="entry name" value="NB-ARC"/>
</dbReference>
<reference evidence="8 9" key="1">
    <citation type="journal article" date="2019" name="Sci. Rep.">
        <title>A high-quality genome of Eragrostis curvula grass provides insights into Poaceae evolution and supports new strategies to enhance forage quality.</title>
        <authorList>
            <person name="Carballo J."/>
            <person name="Santos B.A.C.M."/>
            <person name="Zappacosta D."/>
            <person name="Garbus I."/>
            <person name="Selva J.P."/>
            <person name="Gallo C.A."/>
            <person name="Diaz A."/>
            <person name="Albertini E."/>
            <person name="Caccamo M."/>
            <person name="Echenique V."/>
        </authorList>
    </citation>
    <scope>NUCLEOTIDE SEQUENCE [LARGE SCALE GENOMIC DNA]</scope>
    <source>
        <strain evidence="9">cv. Victoria</strain>
        <tissue evidence="8">Leaf</tissue>
    </source>
</reference>
<evidence type="ECO:0000256" key="3">
    <source>
        <dbReference type="ARBA" id="ARBA00022737"/>
    </source>
</evidence>
<dbReference type="GO" id="GO:0006952">
    <property type="term" value="P:defense response"/>
    <property type="evidence" value="ECO:0007669"/>
    <property type="project" value="UniProtKB-KW"/>
</dbReference>
<dbReference type="Pfam" id="PF00931">
    <property type="entry name" value="NB-ARC"/>
    <property type="match status" value="2"/>
</dbReference>
<comment type="caution">
    <text evidence="8">The sequence shown here is derived from an EMBL/GenBank/DDBJ whole genome shotgun (WGS) entry which is preliminary data.</text>
</comment>
<keyword evidence="5" id="KW-0611">Plant defense</keyword>
<dbReference type="GO" id="GO:0043531">
    <property type="term" value="F:ADP binding"/>
    <property type="evidence" value="ECO:0007669"/>
    <property type="project" value="InterPro"/>
</dbReference>
<organism evidence="8 9">
    <name type="scientific">Eragrostis curvula</name>
    <name type="common">weeping love grass</name>
    <dbReference type="NCBI Taxonomy" id="38414"/>
    <lineage>
        <taxon>Eukaryota</taxon>
        <taxon>Viridiplantae</taxon>
        <taxon>Streptophyta</taxon>
        <taxon>Embryophyta</taxon>
        <taxon>Tracheophyta</taxon>
        <taxon>Spermatophyta</taxon>
        <taxon>Magnoliopsida</taxon>
        <taxon>Liliopsida</taxon>
        <taxon>Poales</taxon>
        <taxon>Poaceae</taxon>
        <taxon>PACMAD clade</taxon>
        <taxon>Chloridoideae</taxon>
        <taxon>Eragrostideae</taxon>
        <taxon>Eragrostidinae</taxon>
        <taxon>Eragrostis</taxon>
    </lineage>
</organism>
<dbReference type="PRINTS" id="PR00364">
    <property type="entry name" value="DISEASERSIST"/>
</dbReference>
<evidence type="ECO:0000256" key="4">
    <source>
        <dbReference type="ARBA" id="ARBA00022741"/>
    </source>
</evidence>
<dbReference type="Gene3D" id="1.20.5.4130">
    <property type="match status" value="1"/>
</dbReference>
<sequence length="896" mass="99037">MEATALSVGKSVLDGALGYAKSAVAEEVALQLGVQRDQAFIRDELQMMQAFLMAAHVVRGERQQVLMTWVKQVRDVAYDAEDNLQDFSIHLQKPSWWSLPHMLRERRRIAKQMKDLRARVEDVSQRNLRYHLIMGADSQLAATAELSSIAATAIFGIDEARRAAKQEESQEDLVHLINKKGEDLRVIAVWGTSGDLGLTSIINAAYENIDIKMKFSCRAWVRVVHPFNRQDFIQSLVAQFRSDEGVASQFETEKKGKELAEEFTRYVNERSYLIVLNGVSTFEEWNVIKTCFPKNKNGSRIIVCALQVEVASLCAGQESHVVELKKLSVDQTIYAFHKKVMGNGPQLSSSARGCVGPESFIRFLLFFTRVRSRPLPHPGSTTTSSPLHLEAGRPLLLLVAEVSFLRPPPFRLDSRVLRLAATPPAHSRMLRAAAGPRRFALLLAIAAGAGALANRVLDSSSTFTAVHASVSPPLRQALSGTAAGLICPASSLFFHLTKTCAGSAWPLLLVGAPSEGLGFWDEHELDREYVSWRALDRISVAWDSVSQDSTKISMSMPTLDEVTTSTNNSMLPINEFPRNQPKGGHERNVVTKSLTRLKTIASAMEVPQLIVREKERSHLIELISNQPSQGLSVISVWGMGGLGKTTLVKDVYQSQNLICMFEKHACVTVMRPFNVVELLRSLIIQLNAESFAKKVAIDFGQTTNMIATMGKEKLTGELVSLLEKNKCLIVLDDLSCTAEWDHIRGTFLKLENACQIIVTTRHEIVARHCSEKPENLYNLKVLEYNDALGLFIKKKGMKAEAESTCCPCLYGREGNLASISAAFPVAIAALLAYPNRFLPNSNHPFLSLISLDRFLSAHVNASATADGTPSPLASLHPLQHEIWLTAAACSNGFIVW</sequence>
<dbReference type="PANTHER" id="PTHR19338:SF58">
    <property type="entry name" value="OS09G0517100 PROTEIN"/>
    <property type="match status" value="1"/>
</dbReference>
<protein>
    <recommendedName>
        <fullName evidence="10">NB-ARC domain-containing protein</fullName>
    </recommendedName>
</protein>
<dbReference type="OrthoDB" id="690341at2759"/>
<dbReference type="Pfam" id="PF18052">
    <property type="entry name" value="Rx_N"/>
    <property type="match status" value="1"/>
</dbReference>
<feature type="domain" description="NB-ARC" evidence="6">
    <location>
        <begin position="176"/>
        <end position="342"/>
    </location>
</feature>
<dbReference type="InterPro" id="IPR041118">
    <property type="entry name" value="Rx_N"/>
</dbReference>
<evidence type="ECO:0000256" key="1">
    <source>
        <dbReference type="ARBA" id="ARBA00008894"/>
    </source>
</evidence>
<keyword evidence="2" id="KW-0433">Leucine-rich repeat</keyword>